<dbReference type="HAMAP" id="MF_00137">
    <property type="entry name" value="SAICAR_synth"/>
    <property type="match status" value="1"/>
</dbReference>
<dbReference type="Pfam" id="PF01259">
    <property type="entry name" value="SAICAR_synt"/>
    <property type="match status" value="1"/>
</dbReference>
<gene>
    <name evidence="8 10" type="primary">purC</name>
    <name evidence="10" type="ORF">K227x_42190</name>
</gene>
<dbReference type="InterPro" id="IPR028923">
    <property type="entry name" value="SAICAR_synt/ADE2_N"/>
</dbReference>
<proteinExistence type="inferred from homology"/>
<protein>
    <recommendedName>
        <fullName evidence="8">Phosphoribosylaminoimidazole-succinocarboxamide synthase</fullName>
        <ecNumber evidence="8">6.3.2.6</ecNumber>
    </recommendedName>
    <alternativeName>
        <fullName evidence="8">SAICAR synthetase</fullName>
    </alternativeName>
</protein>
<comment type="pathway">
    <text evidence="1 8">Purine metabolism; IMP biosynthesis via de novo pathway; 5-amino-1-(5-phospho-D-ribosyl)imidazole-4-carboxamide from 5-amino-1-(5-phospho-D-ribosyl)imidazole-4-carboxylate: step 1/2.</text>
</comment>
<dbReference type="PANTHER" id="PTHR43700">
    <property type="entry name" value="PHOSPHORIBOSYLAMINOIMIDAZOLE-SUCCINOCARBOXAMIDE SYNTHASE"/>
    <property type="match status" value="1"/>
</dbReference>
<keyword evidence="6 8" id="KW-0067">ATP-binding</keyword>
<keyword evidence="3 8" id="KW-0436">Ligase</keyword>
<dbReference type="Proteomes" id="UP000318538">
    <property type="component" value="Chromosome"/>
</dbReference>
<evidence type="ECO:0000256" key="2">
    <source>
        <dbReference type="ARBA" id="ARBA00010190"/>
    </source>
</evidence>
<evidence type="ECO:0000256" key="4">
    <source>
        <dbReference type="ARBA" id="ARBA00022741"/>
    </source>
</evidence>
<evidence type="ECO:0000256" key="3">
    <source>
        <dbReference type="ARBA" id="ARBA00022598"/>
    </source>
</evidence>
<dbReference type="KEGG" id="rlc:K227x_42190"/>
<dbReference type="SUPFAM" id="SSF56104">
    <property type="entry name" value="SAICAR synthase-like"/>
    <property type="match status" value="1"/>
</dbReference>
<dbReference type="NCBIfam" id="TIGR00081">
    <property type="entry name" value="purC"/>
    <property type="match status" value="1"/>
</dbReference>
<name>A0A517NFA4_9BACT</name>
<keyword evidence="5 8" id="KW-0658">Purine biosynthesis</keyword>
<dbReference type="GO" id="GO:0005524">
    <property type="term" value="F:ATP binding"/>
    <property type="evidence" value="ECO:0007669"/>
    <property type="project" value="UniProtKB-KW"/>
</dbReference>
<evidence type="ECO:0000313" key="10">
    <source>
        <dbReference type="EMBL" id="QDT05814.1"/>
    </source>
</evidence>
<dbReference type="PROSITE" id="PS01057">
    <property type="entry name" value="SAICAR_SYNTHETASE_1"/>
    <property type="match status" value="1"/>
</dbReference>
<evidence type="ECO:0000256" key="7">
    <source>
        <dbReference type="ARBA" id="ARBA00048475"/>
    </source>
</evidence>
<dbReference type="InterPro" id="IPR001636">
    <property type="entry name" value="SAICAR_synth"/>
</dbReference>
<accession>A0A517NFA4</accession>
<dbReference type="EC" id="6.3.2.6" evidence="8"/>
<dbReference type="PANTHER" id="PTHR43700:SF1">
    <property type="entry name" value="PHOSPHORIBOSYLAMINOIMIDAZOLE-SUCCINOCARBOXAMIDE SYNTHASE"/>
    <property type="match status" value="1"/>
</dbReference>
<dbReference type="RefSeq" id="WP_246145940.1">
    <property type="nucleotide sequence ID" value="NZ_CP036525.1"/>
</dbReference>
<feature type="domain" description="SAICAR synthetase/ADE2 N-terminal" evidence="9">
    <location>
        <begin position="32"/>
        <end position="278"/>
    </location>
</feature>
<keyword evidence="4 8" id="KW-0547">Nucleotide-binding</keyword>
<reference evidence="10 11" key="1">
    <citation type="submission" date="2019-02" db="EMBL/GenBank/DDBJ databases">
        <title>Deep-cultivation of Planctomycetes and their phenomic and genomic characterization uncovers novel biology.</title>
        <authorList>
            <person name="Wiegand S."/>
            <person name="Jogler M."/>
            <person name="Boedeker C."/>
            <person name="Pinto D."/>
            <person name="Vollmers J."/>
            <person name="Rivas-Marin E."/>
            <person name="Kohn T."/>
            <person name="Peeters S.H."/>
            <person name="Heuer A."/>
            <person name="Rast P."/>
            <person name="Oberbeckmann S."/>
            <person name="Bunk B."/>
            <person name="Jeske O."/>
            <person name="Meyerdierks A."/>
            <person name="Storesund J.E."/>
            <person name="Kallscheuer N."/>
            <person name="Luecker S."/>
            <person name="Lage O.M."/>
            <person name="Pohl T."/>
            <person name="Merkel B.J."/>
            <person name="Hornburger P."/>
            <person name="Mueller R.-W."/>
            <person name="Bruemmer F."/>
            <person name="Labrenz M."/>
            <person name="Spormann A.M."/>
            <person name="Op den Camp H."/>
            <person name="Overmann J."/>
            <person name="Amann R."/>
            <person name="Jetten M.S.M."/>
            <person name="Mascher T."/>
            <person name="Medema M.H."/>
            <person name="Devos D.P."/>
            <person name="Kaster A.-K."/>
            <person name="Ovreas L."/>
            <person name="Rohde M."/>
            <person name="Galperin M.Y."/>
            <person name="Jogler C."/>
        </authorList>
    </citation>
    <scope>NUCLEOTIDE SEQUENCE [LARGE SCALE GENOMIC DNA]</scope>
    <source>
        <strain evidence="10 11">K22_7</strain>
    </source>
</reference>
<dbReference type="Gene3D" id="3.30.200.20">
    <property type="entry name" value="Phosphorylase Kinase, domain 1"/>
    <property type="match status" value="1"/>
</dbReference>
<dbReference type="CDD" id="cd01414">
    <property type="entry name" value="SAICAR_synt_Sc"/>
    <property type="match status" value="1"/>
</dbReference>
<organism evidence="10 11">
    <name type="scientific">Rubripirellula lacrimiformis</name>
    <dbReference type="NCBI Taxonomy" id="1930273"/>
    <lineage>
        <taxon>Bacteria</taxon>
        <taxon>Pseudomonadati</taxon>
        <taxon>Planctomycetota</taxon>
        <taxon>Planctomycetia</taxon>
        <taxon>Pirellulales</taxon>
        <taxon>Pirellulaceae</taxon>
        <taxon>Rubripirellula</taxon>
    </lineage>
</organism>
<dbReference type="PROSITE" id="PS01058">
    <property type="entry name" value="SAICAR_SYNTHETASE_2"/>
    <property type="match status" value="1"/>
</dbReference>
<evidence type="ECO:0000256" key="8">
    <source>
        <dbReference type="HAMAP-Rule" id="MF_00137"/>
    </source>
</evidence>
<evidence type="ECO:0000256" key="5">
    <source>
        <dbReference type="ARBA" id="ARBA00022755"/>
    </source>
</evidence>
<keyword evidence="11" id="KW-1185">Reference proteome</keyword>
<evidence type="ECO:0000256" key="1">
    <source>
        <dbReference type="ARBA" id="ARBA00004672"/>
    </source>
</evidence>
<comment type="similarity">
    <text evidence="2 8">Belongs to the SAICAR synthetase family.</text>
</comment>
<dbReference type="AlphaFoldDB" id="A0A517NFA4"/>
<dbReference type="InterPro" id="IPR018236">
    <property type="entry name" value="SAICAR_synthetase_CS"/>
</dbReference>
<dbReference type="GO" id="GO:0006189">
    <property type="term" value="P:'de novo' IMP biosynthetic process"/>
    <property type="evidence" value="ECO:0007669"/>
    <property type="project" value="UniProtKB-UniRule"/>
</dbReference>
<dbReference type="GO" id="GO:0004639">
    <property type="term" value="F:phosphoribosylaminoimidazolesuccinocarboxamide synthase activity"/>
    <property type="evidence" value="ECO:0007669"/>
    <property type="project" value="UniProtKB-UniRule"/>
</dbReference>
<dbReference type="FunFam" id="3.30.470.20:FF:000015">
    <property type="entry name" value="Phosphoribosylaminoimidazole-succinocarboxamide synthase"/>
    <property type="match status" value="1"/>
</dbReference>
<dbReference type="NCBIfam" id="NF010568">
    <property type="entry name" value="PRK13961.1"/>
    <property type="match status" value="1"/>
</dbReference>
<comment type="catalytic activity">
    <reaction evidence="7 8">
        <text>5-amino-1-(5-phospho-D-ribosyl)imidazole-4-carboxylate + L-aspartate + ATP = (2S)-2-[5-amino-1-(5-phospho-beta-D-ribosyl)imidazole-4-carboxamido]succinate + ADP + phosphate + 2 H(+)</text>
        <dbReference type="Rhea" id="RHEA:22628"/>
        <dbReference type="ChEBI" id="CHEBI:15378"/>
        <dbReference type="ChEBI" id="CHEBI:29991"/>
        <dbReference type="ChEBI" id="CHEBI:30616"/>
        <dbReference type="ChEBI" id="CHEBI:43474"/>
        <dbReference type="ChEBI" id="CHEBI:58443"/>
        <dbReference type="ChEBI" id="CHEBI:77657"/>
        <dbReference type="ChEBI" id="CHEBI:456216"/>
        <dbReference type="EC" id="6.3.2.6"/>
    </reaction>
</comment>
<evidence type="ECO:0000313" key="11">
    <source>
        <dbReference type="Proteomes" id="UP000318538"/>
    </source>
</evidence>
<sequence length="309" mass="34577">MTPSPESVTTMLYQHDDNGALLRTDLPFPRRSGKVRDVYDLGDNLLIVSTDRISAFDFILPSGIPDKGRILTQTSAFWFDHLDVRHHLLSTEVPEALSAQFDTEPLVGRVMVTEKASVIPFECVVRGYLEGSGLIEYQQTGEICGNRLPPGLKQCDRLPEAIFTPATKAEEGDHDENVSIGRMIADLGSDLALGLRKRSLDIYRKACQYAESRGILIADTKFEFGKVGDEVVLIDEVLTPDSSRFWAADDYQPGQAQPSFDKQFVREWLSTCGWDKKSDPPALPPEIIQRTKAKYEEAKKRLTQSEPTL</sequence>
<evidence type="ECO:0000256" key="6">
    <source>
        <dbReference type="ARBA" id="ARBA00022840"/>
    </source>
</evidence>
<dbReference type="EMBL" id="CP036525">
    <property type="protein sequence ID" value="QDT05814.1"/>
    <property type="molecule type" value="Genomic_DNA"/>
</dbReference>
<evidence type="ECO:0000259" key="9">
    <source>
        <dbReference type="Pfam" id="PF01259"/>
    </source>
</evidence>
<dbReference type="GO" id="GO:0005737">
    <property type="term" value="C:cytoplasm"/>
    <property type="evidence" value="ECO:0007669"/>
    <property type="project" value="TreeGrafter"/>
</dbReference>
<dbReference type="Gene3D" id="3.30.470.20">
    <property type="entry name" value="ATP-grasp fold, B domain"/>
    <property type="match status" value="1"/>
</dbReference>
<dbReference type="UniPathway" id="UPA00074">
    <property type="reaction ID" value="UER00131"/>
</dbReference>